<protein>
    <submittedName>
        <fullName evidence="2">DUF3604 domain-containing protein</fullName>
    </submittedName>
</protein>
<dbReference type="InterPro" id="IPR016195">
    <property type="entry name" value="Pol/histidinol_Pase-like"/>
</dbReference>
<feature type="chain" id="PRO_5047292921" evidence="1">
    <location>
        <begin position="29"/>
        <end position="787"/>
    </location>
</feature>
<sequence>MCACDALTGRRGLLLTTAVGIAMLGAGAADAQSPADRQAFFGEQHVHTSWSFDAYIFGNHVTGPADALKYARGEPIKHPLGYDVQITTPLDWMGVTDHSEYAGVVRLSNDPQSPISKLPVAKELAVHDAADIQRIYLWLGTSMIEEKPIEALMQPEISDTVWQDNNKAADAANEPGKFTAFCSYEWTSNPDYRNMHRNVYFKDCAKVPARPYSSLESQAPEDLWNWMDQQRQAGNDALAISHNANLSGGIMFPTEVDFKGRPIDQAWAEARMRNEKLTEIKQIKGASETHPLLSPTDEFANYEILNYLLGNPEGRFVTLGGSYVRQALKDGITMQQVKGYNPYKTGVVGGSDSHNTAVPYRQTNFFGGHVRLDGTTKERMAGHNFAGLDVRFENPAGLTGLWADENTRASLFEAMQRKETFATSGPRMQIRFFSGWSLGDITDREDWVAAAYAQGVPMGADLPAPPQVTRSGEPVPEFVVWAVKDPAAENLDRIQIVKGWSQDGQSFEKVHDVVWSGERVPEPFTGKVPAIESTVDILAATYDGTSGATELIGSWRDPDFDPALDAFYYARALAIPTPRWTTIQAKELGVSPPEMVAATVQERAWSSPIWYTPTAEMRAKAPAGRTVADLEKAGAVALSDDELKELVTAKFLWLRNSVTGGLLKSQWTDTGLVMFMNVDPRIPQPSEFGDLEAHSYLGEANSAYSISDGKIVTNFGNRDYSYAVYKVAAKPDGGDGGSDAAAKPSYVFARSNEFGYANYEVIDPPLFLGTEVTDATVPSASPTTASE</sequence>
<organism evidence="2 3">
    <name type="scientific">Paracoccus marinaquae</name>
    <dbReference type="NCBI Taxonomy" id="2841926"/>
    <lineage>
        <taxon>Bacteria</taxon>
        <taxon>Pseudomonadati</taxon>
        <taxon>Pseudomonadota</taxon>
        <taxon>Alphaproteobacteria</taxon>
        <taxon>Rhodobacterales</taxon>
        <taxon>Paracoccaceae</taxon>
        <taxon>Paracoccus</taxon>
    </lineage>
</organism>
<dbReference type="Gene3D" id="3.20.20.140">
    <property type="entry name" value="Metal-dependent hydrolases"/>
    <property type="match status" value="1"/>
</dbReference>
<evidence type="ECO:0000256" key="1">
    <source>
        <dbReference type="SAM" id="SignalP"/>
    </source>
</evidence>
<evidence type="ECO:0000313" key="3">
    <source>
        <dbReference type="Proteomes" id="UP001166191"/>
    </source>
</evidence>
<dbReference type="EMBL" id="JAHKNG010000017">
    <property type="protein sequence ID" value="MBU3030700.1"/>
    <property type="molecule type" value="Genomic_DNA"/>
</dbReference>
<dbReference type="InterPro" id="IPR022028">
    <property type="entry name" value="DUF3604"/>
</dbReference>
<gene>
    <name evidence="2" type="ORF">KNW02_11300</name>
</gene>
<keyword evidence="3" id="KW-1185">Reference proteome</keyword>
<evidence type="ECO:0000313" key="2">
    <source>
        <dbReference type="EMBL" id="MBU3030700.1"/>
    </source>
</evidence>
<keyword evidence="1" id="KW-0732">Signal</keyword>
<name>A0ABS6AM34_9RHOB</name>
<reference evidence="2" key="1">
    <citation type="submission" date="2021-06" db="EMBL/GenBank/DDBJ databases">
        <title>Paracoccus bacterium XHP0099 sp. nov., isolated from the surface waters of the Yellow Sea.</title>
        <authorList>
            <person name="Xue H."/>
            <person name="Zhang D."/>
        </authorList>
    </citation>
    <scope>NUCLEOTIDE SEQUENCE</scope>
    <source>
        <strain evidence="2">XHP0099</strain>
    </source>
</reference>
<dbReference type="Pfam" id="PF12228">
    <property type="entry name" value="DUF3604"/>
    <property type="match status" value="1"/>
</dbReference>
<dbReference type="SUPFAM" id="SSF89550">
    <property type="entry name" value="PHP domain-like"/>
    <property type="match status" value="1"/>
</dbReference>
<proteinExistence type="predicted"/>
<feature type="signal peptide" evidence="1">
    <location>
        <begin position="1"/>
        <end position="28"/>
    </location>
</feature>
<accession>A0ABS6AM34</accession>
<comment type="caution">
    <text evidence="2">The sequence shown here is derived from an EMBL/GenBank/DDBJ whole genome shotgun (WGS) entry which is preliminary data.</text>
</comment>
<dbReference type="Proteomes" id="UP001166191">
    <property type="component" value="Unassembled WGS sequence"/>
</dbReference>